<dbReference type="EMBL" id="BART01029104">
    <property type="protein sequence ID" value="GAG97145.1"/>
    <property type="molecule type" value="Genomic_DNA"/>
</dbReference>
<comment type="caution">
    <text evidence="1">The sequence shown here is derived from an EMBL/GenBank/DDBJ whole genome shotgun (WGS) entry which is preliminary data.</text>
</comment>
<dbReference type="PROSITE" id="PS50005">
    <property type="entry name" value="TPR"/>
    <property type="match status" value="1"/>
</dbReference>
<protein>
    <submittedName>
        <fullName evidence="1">Uncharacterized protein</fullName>
    </submittedName>
</protein>
<gene>
    <name evidence="1" type="ORF">S01H4_51149</name>
</gene>
<dbReference type="SMART" id="SM00028">
    <property type="entry name" value="TPR"/>
    <property type="match status" value="2"/>
</dbReference>
<dbReference type="AlphaFoldDB" id="X1BQ60"/>
<feature type="non-terminal residue" evidence="1">
    <location>
        <position position="1"/>
    </location>
</feature>
<dbReference type="InterPro" id="IPR011990">
    <property type="entry name" value="TPR-like_helical_dom_sf"/>
</dbReference>
<dbReference type="PROSITE" id="PS50293">
    <property type="entry name" value="TPR_REGION"/>
    <property type="match status" value="1"/>
</dbReference>
<sequence>GNVYKHINEFDKAIESYTKATEIETEFAKAWFFMGSTYFDKKDYNNAIQTLEKAIKLDPNLAQDVNPLIKDLKNTIDKLQNILTMSFLNK</sequence>
<reference evidence="1" key="1">
    <citation type="journal article" date="2014" name="Front. Microbiol.">
        <title>High frequency of phylogenetically diverse reductive dehalogenase-homologous genes in deep subseafloor sedimentary metagenomes.</title>
        <authorList>
            <person name="Kawai M."/>
            <person name="Futagami T."/>
            <person name="Toyoda A."/>
            <person name="Takaki Y."/>
            <person name="Nishi S."/>
            <person name="Hori S."/>
            <person name="Arai W."/>
            <person name="Tsubouchi T."/>
            <person name="Morono Y."/>
            <person name="Uchiyama I."/>
            <person name="Ito T."/>
            <person name="Fujiyama A."/>
            <person name="Inagaki F."/>
            <person name="Takami H."/>
        </authorList>
    </citation>
    <scope>NUCLEOTIDE SEQUENCE</scope>
    <source>
        <strain evidence="1">Expedition CK06-06</strain>
    </source>
</reference>
<name>X1BQ60_9ZZZZ</name>
<dbReference type="PANTHER" id="PTHR12558">
    <property type="entry name" value="CELL DIVISION CYCLE 16,23,27"/>
    <property type="match status" value="1"/>
</dbReference>
<organism evidence="1">
    <name type="scientific">marine sediment metagenome</name>
    <dbReference type="NCBI Taxonomy" id="412755"/>
    <lineage>
        <taxon>unclassified sequences</taxon>
        <taxon>metagenomes</taxon>
        <taxon>ecological metagenomes</taxon>
    </lineage>
</organism>
<evidence type="ECO:0000313" key="1">
    <source>
        <dbReference type="EMBL" id="GAG97145.1"/>
    </source>
</evidence>
<accession>X1BQ60</accession>
<dbReference type="PANTHER" id="PTHR12558:SF44">
    <property type="entry name" value="TETRATRICOPEPTIDE REPEAT-CONTAINING PROTEIN"/>
    <property type="match status" value="1"/>
</dbReference>
<dbReference type="Pfam" id="PF13181">
    <property type="entry name" value="TPR_8"/>
    <property type="match status" value="2"/>
</dbReference>
<dbReference type="InterPro" id="IPR019734">
    <property type="entry name" value="TPR_rpt"/>
</dbReference>
<dbReference type="Gene3D" id="1.25.40.10">
    <property type="entry name" value="Tetratricopeptide repeat domain"/>
    <property type="match status" value="1"/>
</dbReference>
<dbReference type="GO" id="GO:0051301">
    <property type="term" value="P:cell division"/>
    <property type="evidence" value="ECO:0007669"/>
    <property type="project" value="TreeGrafter"/>
</dbReference>
<dbReference type="SUPFAM" id="SSF48452">
    <property type="entry name" value="TPR-like"/>
    <property type="match status" value="1"/>
</dbReference>
<proteinExistence type="predicted"/>